<evidence type="ECO:0000256" key="1">
    <source>
        <dbReference type="ARBA" id="ARBA00004167"/>
    </source>
</evidence>
<keyword evidence="8" id="KW-1185">Reference proteome</keyword>
<dbReference type="SUPFAM" id="SSF54523">
    <property type="entry name" value="Pili subunits"/>
    <property type="match status" value="1"/>
</dbReference>
<dbReference type="InterPro" id="IPR031982">
    <property type="entry name" value="PilE-like"/>
</dbReference>
<dbReference type="InterPro" id="IPR045584">
    <property type="entry name" value="Pilin-like"/>
</dbReference>
<evidence type="ECO:0000313" key="8">
    <source>
        <dbReference type="Proteomes" id="UP000005870"/>
    </source>
</evidence>
<organism evidence="7 8">
    <name type="scientific">Pseudoxanthomonas spadix (strain BD-a59)</name>
    <dbReference type="NCBI Taxonomy" id="1045855"/>
    <lineage>
        <taxon>Bacteria</taxon>
        <taxon>Pseudomonadati</taxon>
        <taxon>Pseudomonadota</taxon>
        <taxon>Gammaproteobacteria</taxon>
        <taxon>Lysobacterales</taxon>
        <taxon>Lysobacteraceae</taxon>
        <taxon>Pseudoxanthomonas</taxon>
    </lineage>
</organism>
<dbReference type="EMBL" id="CP003093">
    <property type="protein sequence ID" value="AER57099.1"/>
    <property type="molecule type" value="Genomic_DNA"/>
</dbReference>
<dbReference type="GO" id="GO:0016020">
    <property type="term" value="C:membrane"/>
    <property type="evidence" value="ECO:0007669"/>
    <property type="project" value="UniProtKB-SubCell"/>
</dbReference>
<evidence type="ECO:0000256" key="6">
    <source>
        <dbReference type="SAM" id="Phobius"/>
    </source>
</evidence>
<dbReference type="PANTHER" id="PTHR30093:SF44">
    <property type="entry name" value="TYPE II SECRETION SYSTEM CORE PROTEIN G"/>
    <property type="match status" value="1"/>
</dbReference>
<dbReference type="RefSeq" id="WP_014161272.1">
    <property type="nucleotide sequence ID" value="NC_016147.2"/>
</dbReference>
<evidence type="ECO:0000313" key="7">
    <source>
        <dbReference type="EMBL" id="AER57099.1"/>
    </source>
</evidence>
<dbReference type="OrthoDB" id="5296638at2"/>
<name>G7URA7_PSEUP</name>
<keyword evidence="5 6" id="KW-0472">Membrane</keyword>
<dbReference type="Pfam" id="PF07963">
    <property type="entry name" value="N_methyl"/>
    <property type="match status" value="1"/>
</dbReference>
<dbReference type="KEGG" id="psd:DSC_12275"/>
<dbReference type="Gene3D" id="3.30.700.10">
    <property type="entry name" value="Glycoprotein, Type 4 Pilin"/>
    <property type="match status" value="1"/>
</dbReference>
<evidence type="ECO:0000256" key="5">
    <source>
        <dbReference type="ARBA" id="ARBA00023136"/>
    </source>
</evidence>
<reference evidence="7 8" key="1">
    <citation type="journal article" date="2012" name="J. Bacteriol.">
        <title>Complete Genome Sequence of the BTEX-Degrading Bacterium Pseudoxanthomonas spadix BD-a59.</title>
        <authorList>
            <person name="Lee S.H."/>
            <person name="Jin H.M."/>
            <person name="Lee H.J."/>
            <person name="Kim J.M."/>
            <person name="Jeon C.O."/>
        </authorList>
    </citation>
    <scope>NUCLEOTIDE SEQUENCE [LARGE SCALE GENOMIC DNA]</scope>
    <source>
        <strain evidence="7 8">BD-a59</strain>
    </source>
</reference>
<dbReference type="Proteomes" id="UP000005870">
    <property type="component" value="Chromosome"/>
</dbReference>
<dbReference type="GO" id="GO:0043683">
    <property type="term" value="P:type IV pilus assembly"/>
    <property type="evidence" value="ECO:0007669"/>
    <property type="project" value="InterPro"/>
</dbReference>
<dbReference type="eggNOG" id="COG4968">
    <property type="taxonomic scope" value="Bacteria"/>
</dbReference>
<evidence type="ECO:0000256" key="3">
    <source>
        <dbReference type="ARBA" id="ARBA00022692"/>
    </source>
</evidence>
<accession>G7URA7</accession>
<feature type="transmembrane region" description="Helical" evidence="6">
    <location>
        <begin position="7"/>
        <end position="28"/>
    </location>
</feature>
<dbReference type="Pfam" id="PF16732">
    <property type="entry name" value="ComP_DUS"/>
    <property type="match status" value="1"/>
</dbReference>
<gene>
    <name evidence="7" type="ordered locus">DSC_12275</name>
</gene>
<keyword evidence="2" id="KW-0488">Methylation</keyword>
<dbReference type="InterPro" id="IPR012902">
    <property type="entry name" value="N_methyl_site"/>
</dbReference>
<dbReference type="HOGENOM" id="CLU_091705_6_1_6"/>
<evidence type="ECO:0000256" key="2">
    <source>
        <dbReference type="ARBA" id="ARBA00022481"/>
    </source>
</evidence>
<keyword evidence="3 6" id="KW-0812">Transmembrane</keyword>
<dbReference type="AlphaFoldDB" id="G7URA7"/>
<comment type="subcellular location">
    <subcellularLocation>
        <location evidence="1">Membrane</location>
        <topology evidence="1">Single-pass membrane protein</topology>
    </subcellularLocation>
</comment>
<evidence type="ECO:0000256" key="4">
    <source>
        <dbReference type="ARBA" id="ARBA00022989"/>
    </source>
</evidence>
<dbReference type="NCBIfam" id="TIGR02532">
    <property type="entry name" value="IV_pilin_GFxxxE"/>
    <property type="match status" value="1"/>
</dbReference>
<proteinExistence type="predicted"/>
<dbReference type="PROSITE" id="PS00409">
    <property type="entry name" value="PROKAR_NTER_METHYL"/>
    <property type="match status" value="1"/>
</dbReference>
<dbReference type="PANTHER" id="PTHR30093">
    <property type="entry name" value="GENERAL SECRETION PATHWAY PROTEIN G"/>
    <property type="match status" value="1"/>
</dbReference>
<keyword evidence="4 6" id="KW-1133">Transmembrane helix</keyword>
<protein>
    <submittedName>
        <fullName evidence="7">Prepilin like protein</fullName>
    </submittedName>
</protein>
<dbReference type="STRING" id="1045855.DSC_12275"/>
<sequence length="136" mass="14553">MKTHTRGFTLIELMIVVAIIAILAGIAYPSYISYVTRTKRAAGAACAMEAAQYMERHYTTRMTYLNAVLPQTQCMNELAGSYTIQLSAAPLATSYTIEAVPEGTQAARDTKCGTLSINQAGTKTETGSAATAGECW</sequence>